<dbReference type="PANTHER" id="PTHR13771">
    <property type="entry name" value="INTERCELLULAR ADHESION MOLECULE"/>
    <property type="match status" value="1"/>
</dbReference>
<dbReference type="GO" id="GO:0005178">
    <property type="term" value="F:integrin binding"/>
    <property type="evidence" value="ECO:0007669"/>
    <property type="project" value="InterPro"/>
</dbReference>
<evidence type="ECO:0000313" key="15">
    <source>
        <dbReference type="Proteomes" id="UP001488805"/>
    </source>
</evidence>
<evidence type="ECO:0000256" key="12">
    <source>
        <dbReference type="SAM" id="SignalP"/>
    </source>
</evidence>
<evidence type="ECO:0000256" key="2">
    <source>
        <dbReference type="ARBA" id="ARBA00022692"/>
    </source>
</evidence>
<reference evidence="14 15" key="1">
    <citation type="journal article" date="2024" name="Genome Biol. Evol.">
        <title>Chromosome-level genome assembly of the viviparous eelpout Zoarces viviparus.</title>
        <authorList>
            <person name="Fuhrmann N."/>
            <person name="Brasseur M.V."/>
            <person name="Bakowski C.E."/>
            <person name="Podsiadlowski L."/>
            <person name="Prost S."/>
            <person name="Krehenwinkel H."/>
            <person name="Mayer C."/>
        </authorList>
    </citation>
    <scope>NUCLEOTIDE SEQUENCE [LARGE SCALE GENOMIC DNA]</scope>
    <source>
        <strain evidence="14">NO-MEL_2022_Ind0_liver</strain>
    </source>
</reference>
<evidence type="ECO:0000256" key="11">
    <source>
        <dbReference type="SAM" id="MobiDB-lite"/>
    </source>
</evidence>
<dbReference type="Gene3D" id="2.60.40.10">
    <property type="entry name" value="Immunoglobulins"/>
    <property type="match status" value="3"/>
</dbReference>
<dbReference type="PRINTS" id="PR01472">
    <property type="entry name" value="ICAMVCAM1"/>
</dbReference>
<keyword evidence="5" id="KW-0130">Cell adhesion</keyword>
<dbReference type="SUPFAM" id="SSF48726">
    <property type="entry name" value="Immunoglobulin"/>
    <property type="match status" value="2"/>
</dbReference>
<dbReference type="Proteomes" id="UP001488805">
    <property type="component" value="Unassembled WGS sequence"/>
</dbReference>
<evidence type="ECO:0000256" key="4">
    <source>
        <dbReference type="ARBA" id="ARBA00022737"/>
    </source>
</evidence>
<keyword evidence="4" id="KW-0677">Repeat</keyword>
<keyword evidence="10" id="KW-0393">Immunoglobulin domain</keyword>
<feature type="signal peptide" evidence="12">
    <location>
        <begin position="1"/>
        <end position="21"/>
    </location>
</feature>
<evidence type="ECO:0000256" key="7">
    <source>
        <dbReference type="ARBA" id="ARBA00023136"/>
    </source>
</evidence>
<keyword evidence="6" id="KW-1133">Transmembrane helix</keyword>
<protein>
    <recommendedName>
        <fullName evidence="13">Ig-like domain-containing protein</fullName>
    </recommendedName>
</protein>
<evidence type="ECO:0000256" key="10">
    <source>
        <dbReference type="ARBA" id="ARBA00023319"/>
    </source>
</evidence>
<evidence type="ECO:0000256" key="6">
    <source>
        <dbReference type="ARBA" id="ARBA00022989"/>
    </source>
</evidence>
<keyword evidence="2" id="KW-0812">Transmembrane</keyword>
<dbReference type="PROSITE" id="PS50835">
    <property type="entry name" value="IG_LIKE"/>
    <property type="match status" value="2"/>
</dbReference>
<dbReference type="SMART" id="SM00408">
    <property type="entry name" value="IGc2"/>
    <property type="match status" value="2"/>
</dbReference>
<dbReference type="PANTHER" id="PTHR13771:SF9">
    <property type="entry name" value="INTERCELLULAR ADHESION MOLECULE 5"/>
    <property type="match status" value="1"/>
</dbReference>
<evidence type="ECO:0000313" key="14">
    <source>
        <dbReference type="EMBL" id="KAK9540703.1"/>
    </source>
</evidence>
<comment type="subcellular location">
    <subcellularLocation>
        <location evidence="1">Membrane</location>
        <topology evidence="1">Single-pass type I membrane protein</topology>
    </subcellularLocation>
</comment>
<feature type="chain" id="PRO_5043710424" description="Ig-like domain-containing protein" evidence="12">
    <location>
        <begin position="22"/>
        <end position="415"/>
    </location>
</feature>
<dbReference type="InterPro" id="IPR047012">
    <property type="entry name" value="ICAM_VCAM"/>
</dbReference>
<dbReference type="InterPro" id="IPR007110">
    <property type="entry name" value="Ig-like_dom"/>
</dbReference>
<accession>A0AAW1G1J4</accession>
<dbReference type="InterPro" id="IPR003599">
    <property type="entry name" value="Ig_sub"/>
</dbReference>
<dbReference type="InterPro" id="IPR003598">
    <property type="entry name" value="Ig_sub2"/>
</dbReference>
<keyword evidence="15" id="KW-1185">Reference proteome</keyword>
<evidence type="ECO:0000256" key="5">
    <source>
        <dbReference type="ARBA" id="ARBA00022889"/>
    </source>
</evidence>
<comment type="caution">
    <text evidence="14">The sequence shown here is derived from an EMBL/GenBank/DDBJ whole genome shotgun (WGS) entry which is preliminary data.</text>
</comment>
<evidence type="ECO:0000256" key="3">
    <source>
        <dbReference type="ARBA" id="ARBA00022729"/>
    </source>
</evidence>
<evidence type="ECO:0000256" key="9">
    <source>
        <dbReference type="ARBA" id="ARBA00023180"/>
    </source>
</evidence>
<feature type="region of interest" description="Disordered" evidence="11">
    <location>
        <begin position="316"/>
        <end position="386"/>
    </location>
</feature>
<evidence type="ECO:0000256" key="1">
    <source>
        <dbReference type="ARBA" id="ARBA00004479"/>
    </source>
</evidence>
<name>A0AAW1G1J4_ZOAVI</name>
<evidence type="ECO:0000259" key="13">
    <source>
        <dbReference type="PROSITE" id="PS50835"/>
    </source>
</evidence>
<dbReference type="InterPro" id="IPR013783">
    <property type="entry name" value="Ig-like_fold"/>
</dbReference>
<proteinExistence type="predicted"/>
<dbReference type="AlphaFoldDB" id="A0AAW1G1J4"/>
<dbReference type="InterPro" id="IPR036179">
    <property type="entry name" value="Ig-like_dom_sf"/>
</dbReference>
<dbReference type="InterPro" id="IPR003987">
    <property type="entry name" value="ICAM_VCAM_N"/>
</dbReference>
<gene>
    <name evidence="14" type="ORF">VZT92_003140</name>
</gene>
<keyword evidence="8" id="KW-1015">Disulfide bond</keyword>
<organism evidence="14 15">
    <name type="scientific">Zoarces viviparus</name>
    <name type="common">Viviparous eelpout</name>
    <name type="synonym">Blennius viviparus</name>
    <dbReference type="NCBI Taxonomy" id="48416"/>
    <lineage>
        <taxon>Eukaryota</taxon>
        <taxon>Metazoa</taxon>
        <taxon>Chordata</taxon>
        <taxon>Craniata</taxon>
        <taxon>Vertebrata</taxon>
        <taxon>Euteleostomi</taxon>
        <taxon>Actinopterygii</taxon>
        <taxon>Neopterygii</taxon>
        <taxon>Teleostei</taxon>
        <taxon>Neoteleostei</taxon>
        <taxon>Acanthomorphata</taxon>
        <taxon>Eupercaria</taxon>
        <taxon>Perciformes</taxon>
        <taxon>Cottioidei</taxon>
        <taxon>Zoarcales</taxon>
        <taxon>Zoarcidae</taxon>
        <taxon>Zoarcinae</taxon>
        <taxon>Zoarces</taxon>
    </lineage>
</organism>
<keyword evidence="9" id="KW-0325">Glycoprotein</keyword>
<dbReference type="Pfam" id="PF13927">
    <property type="entry name" value="Ig_3"/>
    <property type="match status" value="1"/>
</dbReference>
<evidence type="ECO:0000256" key="8">
    <source>
        <dbReference type="ARBA" id="ARBA00023157"/>
    </source>
</evidence>
<dbReference type="SMART" id="SM00409">
    <property type="entry name" value="IG"/>
    <property type="match status" value="2"/>
</dbReference>
<dbReference type="GO" id="GO:0098609">
    <property type="term" value="P:cell-cell adhesion"/>
    <property type="evidence" value="ECO:0007669"/>
    <property type="project" value="InterPro"/>
</dbReference>
<sequence length="415" mass="44967">MFFRFILLVVSSMSFLRSVSSCEESCTDKPVFTPSRLVVRIGDPTFASCSVCQHDCINNLYKLESPVGLTTTNGTTISWTVNRLTEWHASPICYYTIRKTNDQCCTTLPVTVYQPPVNVSISFVGPTGPMREGQQCTLQCTVEDVAPVENLTVTFYRGRTALSQQSNISNTEKKPVTDIFSLNITLSKEDDGVQYWCEAKLELGPDGPQRPPVVTSQNITTTVLYGPQLVELPHLDPNIVVKGGRLELSCSAVGNPSPSYTWTLPPESTSTSNSSILTINSATFADEGNYTCSVSNGIGNVTVQFDVAVRGLELTSTRLPPTTTPATTTRSTTPATTTRSTTPATTTRSTTPATTTRSTTPATTTRSTTPATTTRSTTPTTNTTSTRANVLNCSTSSFLLHRFIMCFMLLFSALV</sequence>
<keyword evidence="7" id="KW-0472">Membrane</keyword>
<feature type="domain" description="Ig-like" evidence="13">
    <location>
        <begin position="227"/>
        <end position="308"/>
    </location>
</feature>
<dbReference type="GO" id="GO:0016020">
    <property type="term" value="C:membrane"/>
    <property type="evidence" value="ECO:0007669"/>
    <property type="project" value="UniProtKB-SubCell"/>
</dbReference>
<feature type="domain" description="Ig-like" evidence="13">
    <location>
        <begin position="115"/>
        <end position="215"/>
    </location>
</feature>
<dbReference type="EMBL" id="JBCEZU010000013">
    <property type="protein sequence ID" value="KAK9540703.1"/>
    <property type="molecule type" value="Genomic_DNA"/>
</dbReference>
<keyword evidence="3 12" id="KW-0732">Signal</keyword>